<feature type="signal peptide" evidence="21">
    <location>
        <begin position="1"/>
        <end position="23"/>
    </location>
</feature>
<dbReference type="GO" id="GO:0004180">
    <property type="term" value="F:carboxypeptidase activity"/>
    <property type="evidence" value="ECO:0007669"/>
    <property type="project" value="UniProtKB-KW"/>
</dbReference>
<keyword evidence="24" id="KW-1185">Reference proteome</keyword>
<dbReference type="SUPFAM" id="SSF53187">
    <property type="entry name" value="Zn-dependent exopeptidases"/>
    <property type="match status" value="1"/>
</dbReference>
<evidence type="ECO:0000313" key="23">
    <source>
        <dbReference type="EMBL" id="ANB17122.1"/>
    </source>
</evidence>
<feature type="domain" description="Peptidase M28" evidence="22">
    <location>
        <begin position="267"/>
        <end position="453"/>
    </location>
</feature>
<gene>
    <name evidence="23" type="ORF">I596_1092</name>
</gene>
<evidence type="ECO:0000256" key="20">
    <source>
        <dbReference type="ARBA" id="ARBA00033328"/>
    </source>
</evidence>
<dbReference type="GO" id="GO:0005764">
    <property type="term" value="C:lysosome"/>
    <property type="evidence" value="ECO:0007669"/>
    <property type="project" value="UniProtKB-SubCell"/>
</dbReference>
<keyword evidence="8" id="KW-0645">Protease</keyword>
<dbReference type="Gene3D" id="3.50.30.30">
    <property type="match status" value="1"/>
</dbReference>
<dbReference type="RefSeq" id="WP_067645060.1">
    <property type="nucleotide sequence ID" value="NZ_CP015249.1"/>
</dbReference>
<dbReference type="GO" id="GO:0005576">
    <property type="term" value="C:extracellular region"/>
    <property type="evidence" value="ECO:0007669"/>
    <property type="project" value="UniProtKB-SubCell"/>
</dbReference>
<dbReference type="PATRIC" id="fig|1300342.3.peg.1066"/>
<evidence type="ECO:0000256" key="6">
    <source>
        <dbReference type="ARBA" id="ARBA00022525"/>
    </source>
</evidence>
<evidence type="ECO:0000256" key="7">
    <source>
        <dbReference type="ARBA" id="ARBA00022645"/>
    </source>
</evidence>
<name>A0A167GQJ6_9GAMM</name>
<dbReference type="Gene3D" id="3.40.630.10">
    <property type="entry name" value="Zn peptidases"/>
    <property type="match status" value="1"/>
</dbReference>
<evidence type="ECO:0000256" key="15">
    <source>
        <dbReference type="ARBA" id="ARBA00023049"/>
    </source>
</evidence>
<evidence type="ECO:0000256" key="3">
    <source>
        <dbReference type="ARBA" id="ARBA00004555"/>
    </source>
</evidence>
<evidence type="ECO:0000313" key="24">
    <source>
        <dbReference type="Proteomes" id="UP000076830"/>
    </source>
</evidence>
<dbReference type="KEGG" id="dko:I596_1092"/>
<feature type="chain" id="PRO_5007887018" description="Carboxypeptidase Q" evidence="21">
    <location>
        <begin position="24"/>
        <end position="481"/>
    </location>
</feature>
<evidence type="ECO:0000256" key="11">
    <source>
        <dbReference type="ARBA" id="ARBA00022801"/>
    </source>
</evidence>
<dbReference type="STRING" id="1300342.I596_1092"/>
<dbReference type="InterPro" id="IPR007484">
    <property type="entry name" value="Peptidase_M28"/>
</dbReference>
<organism evidence="23 24">
    <name type="scientific">Dokdonella koreensis DS-123</name>
    <dbReference type="NCBI Taxonomy" id="1300342"/>
    <lineage>
        <taxon>Bacteria</taxon>
        <taxon>Pseudomonadati</taxon>
        <taxon>Pseudomonadota</taxon>
        <taxon>Gammaproteobacteria</taxon>
        <taxon>Lysobacterales</taxon>
        <taxon>Rhodanobacteraceae</taxon>
        <taxon>Dokdonella</taxon>
    </lineage>
</organism>
<evidence type="ECO:0000256" key="9">
    <source>
        <dbReference type="ARBA" id="ARBA00022723"/>
    </source>
</evidence>
<dbReference type="AlphaFoldDB" id="A0A167GQJ6"/>
<evidence type="ECO:0000256" key="16">
    <source>
        <dbReference type="ARBA" id="ARBA00023145"/>
    </source>
</evidence>
<keyword evidence="7" id="KW-0121">Carboxypeptidase</keyword>
<keyword evidence="14" id="KW-0333">Golgi apparatus</keyword>
<dbReference type="PANTHER" id="PTHR12053:SF3">
    <property type="entry name" value="CARBOXYPEPTIDASE Q"/>
    <property type="match status" value="1"/>
</dbReference>
<evidence type="ECO:0000256" key="18">
    <source>
        <dbReference type="ARBA" id="ARBA00023228"/>
    </source>
</evidence>
<evidence type="ECO:0000256" key="10">
    <source>
        <dbReference type="ARBA" id="ARBA00022729"/>
    </source>
</evidence>
<evidence type="ECO:0000256" key="14">
    <source>
        <dbReference type="ARBA" id="ARBA00023034"/>
    </source>
</evidence>
<keyword evidence="16" id="KW-0865">Zymogen</keyword>
<dbReference type="PANTHER" id="PTHR12053">
    <property type="entry name" value="PROTEASE FAMILY M28 PLASMA GLUTAMATE CARBOXYPEPTIDASE-RELATED"/>
    <property type="match status" value="1"/>
</dbReference>
<comment type="subcellular location">
    <subcellularLocation>
        <location evidence="1">Endoplasmic reticulum</location>
    </subcellularLocation>
    <subcellularLocation>
        <location evidence="3">Golgi apparatus</location>
    </subcellularLocation>
    <subcellularLocation>
        <location evidence="2">Lysosome</location>
    </subcellularLocation>
    <subcellularLocation>
        <location evidence="4">Secreted</location>
    </subcellularLocation>
</comment>
<dbReference type="Pfam" id="PF04389">
    <property type="entry name" value="Peptidase_M28"/>
    <property type="match status" value="1"/>
</dbReference>
<dbReference type="Proteomes" id="UP000076830">
    <property type="component" value="Chromosome"/>
</dbReference>
<evidence type="ECO:0000256" key="2">
    <source>
        <dbReference type="ARBA" id="ARBA00004371"/>
    </source>
</evidence>
<evidence type="ECO:0000256" key="19">
    <source>
        <dbReference type="ARBA" id="ARBA00025833"/>
    </source>
</evidence>
<dbReference type="GO" id="GO:0070573">
    <property type="term" value="F:metallodipeptidase activity"/>
    <property type="evidence" value="ECO:0007669"/>
    <property type="project" value="InterPro"/>
</dbReference>
<evidence type="ECO:0000256" key="17">
    <source>
        <dbReference type="ARBA" id="ARBA00023180"/>
    </source>
</evidence>
<evidence type="ECO:0000256" key="5">
    <source>
        <dbReference type="ARBA" id="ARBA00014116"/>
    </source>
</evidence>
<evidence type="ECO:0000256" key="13">
    <source>
        <dbReference type="ARBA" id="ARBA00022833"/>
    </source>
</evidence>
<keyword evidence="15" id="KW-0482">Metalloprotease</keyword>
<keyword evidence="17" id="KW-0325">Glycoprotein</keyword>
<evidence type="ECO:0000256" key="1">
    <source>
        <dbReference type="ARBA" id="ARBA00004240"/>
    </source>
</evidence>
<evidence type="ECO:0000259" key="22">
    <source>
        <dbReference type="Pfam" id="PF04389"/>
    </source>
</evidence>
<dbReference type="OrthoDB" id="9769665at2"/>
<evidence type="ECO:0000256" key="12">
    <source>
        <dbReference type="ARBA" id="ARBA00022824"/>
    </source>
</evidence>
<accession>A0A167GQJ6</accession>
<dbReference type="EMBL" id="CP015249">
    <property type="protein sequence ID" value="ANB17122.1"/>
    <property type="molecule type" value="Genomic_DNA"/>
</dbReference>
<sequence length="481" mass="49533">MRLASLFAGLSALLATGLAPAFAAGPAATTIPDRALATAETLRAQGLKDDLAWTLTEDLTTSIGPRLAGSANDLKAREWMAARFRALGFDTVRTEPVSYPKWVRRSESGAIVAPVAQTLALTALGNSGPTPKGGLTAEVAAFASLEALQAATDAAVRGKIVYVANPRMSVRVDGADYGKGSRVRSRGPSLAAQKGAAAFVLRSVGSDNNRTPHTGVTSFADGVTPIPAAALSNPDADLLDTVLRRSAPVSLRLDLDCGLEGEYTGANVIGEISGRDDAGEYVLTGGHLDSWDLGTGAIDDASGIAITTAAAHLIAQLPERPRRSIRVVAFANEEAGLYGGKAYAENHRAEIAKAVIGAESDAGADRIVKLTATVKPSARGAIDRIAAALAPLGVTYDAAAPGSGGSDLSAVHAVGMAGLSLHQDTSRYFEWHHTANDTLDKVDIEQLRQNVAVYAVALYLAAEAEGDFGSAPGAFAKDGAN</sequence>
<keyword evidence="9" id="KW-0479">Metal-binding</keyword>
<protein>
    <recommendedName>
        <fullName evidence="5">Carboxypeptidase Q</fullName>
    </recommendedName>
    <alternativeName>
        <fullName evidence="20">Plasma glutamate carboxypeptidase</fullName>
    </alternativeName>
</protein>
<keyword evidence="18" id="KW-0458">Lysosome</keyword>
<keyword evidence="12" id="KW-0256">Endoplasmic reticulum</keyword>
<evidence type="ECO:0000256" key="4">
    <source>
        <dbReference type="ARBA" id="ARBA00004613"/>
    </source>
</evidence>
<dbReference type="InterPro" id="IPR039866">
    <property type="entry name" value="CPQ"/>
</dbReference>
<evidence type="ECO:0000256" key="21">
    <source>
        <dbReference type="SAM" id="SignalP"/>
    </source>
</evidence>
<comment type="subunit">
    <text evidence="19">Homodimer. The monomeric form is inactive while the homodimer is active.</text>
</comment>
<dbReference type="GO" id="GO:0006508">
    <property type="term" value="P:proteolysis"/>
    <property type="evidence" value="ECO:0007669"/>
    <property type="project" value="UniProtKB-KW"/>
</dbReference>
<keyword evidence="11" id="KW-0378">Hydrolase</keyword>
<keyword evidence="10 21" id="KW-0732">Signal</keyword>
<keyword evidence="6" id="KW-0964">Secreted</keyword>
<keyword evidence="13" id="KW-0862">Zinc</keyword>
<evidence type="ECO:0000256" key="8">
    <source>
        <dbReference type="ARBA" id="ARBA00022670"/>
    </source>
</evidence>
<reference evidence="23 24" key="1">
    <citation type="submission" date="2016-04" db="EMBL/GenBank/DDBJ databases">
        <title>Complete genome sequence of Dokdonella koreensis DS-123T.</title>
        <authorList>
            <person name="Kim J.F."/>
            <person name="Lee H."/>
            <person name="Kwak M.-J."/>
        </authorList>
    </citation>
    <scope>NUCLEOTIDE SEQUENCE [LARGE SCALE GENOMIC DNA]</scope>
    <source>
        <strain evidence="23 24">DS-123</strain>
    </source>
</reference>
<dbReference type="GO" id="GO:0046872">
    <property type="term" value="F:metal ion binding"/>
    <property type="evidence" value="ECO:0007669"/>
    <property type="project" value="UniProtKB-KW"/>
</dbReference>
<proteinExistence type="predicted"/>